<organism evidence="2 3">
    <name type="scientific">Candidatus Roizmanbacteria bacterium GW2011_GWA1_41_13</name>
    <dbReference type="NCBI Taxonomy" id="1618474"/>
    <lineage>
        <taxon>Bacteria</taxon>
        <taxon>Candidatus Roizmaniibacteriota</taxon>
    </lineage>
</organism>
<dbReference type="AlphaFoldDB" id="A0A0G0UXX4"/>
<evidence type="ECO:0000313" key="3">
    <source>
        <dbReference type="Proteomes" id="UP000034961"/>
    </source>
</evidence>
<name>A0A0G0UXX4_9BACT</name>
<evidence type="ECO:0000313" key="2">
    <source>
        <dbReference type="EMBL" id="KKR92351.1"/>
    </source>
</evidence>
<gene>
    <name evidence="2" type="ORF">UU41_C0027G0012</name>
</gene>
<dbReference type="Proteomes" id="UP000034961">
    <property type="component" value="Unassembled WGS sequence"/>
</dbReference>
<dbReference type="EMBL" id="LCAN01000027">
    <property type="protein sequence ID" value="KKR92351.1"/>
    <property type="molecule type" value="Genomic_DNA"/>
</dbReference>
<keyword evidence="1" id="KW-1133">Transmembrane helix</keyword>
<reference evidence="2 3" key="1">
    <citation type="journal article" date="2015" name="Nature">
        <title>rRNA introns, odd ribosomes, and small enigmatic genomes across a large radiation of phyla.</title>
        <authorList>
            <person name="Brown C.T."/>
            <person name="Hug L.A."/>
            <person name="Thomas B.C."/>
            <person name="Sharon I."/>
            <person name="Castelle C.J."/>
            <person name="Singh A."/>
            <person name="Wilkins M.J."/>
            <person name="Williams K.H."/>
            <person name="Banfield J.F."/>
        </authorList>
    </citation>
    <scope>NUCLEOTIDE SEQUENCE [LARGE SCALE GENOMIC DNA]</scope>
</reference>
<keyword evidence="1" id="KW-0812">Transmembrane</keyword>
<proteinExistence type="predicted"/>
<sequence length="206" mass="23418">MIETVQSESTKRSTFALPILVVVQFFLTIGTLGLVAYFKLFAPTQEYPVMIVDPTIDGQYAEKFKGKVTIFDLDDIVEWHYYNDPEATTSAQTGLSFIYPPNFDVSEDADGTIRISQNKKDFIVVSKNWNSSIVPDSPKLVSLGAEKEFNKFQELKIETDNKNIETSTTPIIYQGSIGNYKMTILDMQSFSPEVVYLIMMSMDYHR</sequence>
<keyword evidence="1" id="KW-0472">Membrane</keyword>
<comment type="caution">
    <text evidence="2">The sequence shown here is derived from an EMBL/GenBank/DDBJ whole genome shotgun (WGS) entry which is preliminary data.</text>
</comment>
<accession>A0A0G0UXX4</accession>
<evidence type="ECO:0000256" key="1">
    <source>
        <dbReference type="SAM" id="Phobius"/>
    </source>
</evidence>
<feature type="transmembrane region" description="Helical" evidence="1">
    <location>
        <begin position="15"/>
        <end position="38"/>
    </location>
</feature>
<protein>
    <submittedName>
        <fullName evidence="2">Uncharacterized protein</fullName>
    </submittedName>
</protein>